<sequence length="283" mass="32463">MHEIISLSQKSDTALANLPTNTQQFISIIKPHLETYTQLINQLKPLTDSQNLCRLRDMYMDKLQDVDLLITSIRSKRRDYFLHLLALDVMSNNQAAHYGKNWKRAIQVNHQLVLEYQKFNKQLTQVVSSEPLTVMIGSKGSKLSSLNYTLSPSSPMTDISPSENKAVDLIQKVAAIERYMEECQSKLFACRQDMKYLSYGRGTVQSLNRVNTRFASVDDILVKLSTQWEESKTILKSLLAEQEHKDDTTLPSPPSSPVHQEISRSLSLNYGTIRKRNRNSYFF</sequence>
<dbReference type="AlphaFoldDB" id="A0A1X0QNY7"/>
<dbReference type="Proteomes" id="UP000242414">
    <property type="component" value="Unassembled WGS sequence"/>
</dbReference>
<dbReference type="VEuPathDB" id="FungiDB:BCV72DRAFT_217229"/>
<name>A0A1X0QNY7_RHIZD</name>
<evidence type="ECO:0000313" key="1">
    <source>
        <dbReference type="EMBL" id="ORE01472.1"/>
    </source>
</evidence>
<dbReference type="OrthoDB" id="2289371at2759"/>
<reference evidence="1" key="1">
    <citation type="journal article" date="2016" name="Proc. Natl. Acad. Sci. U.S.A.">
        <title>Lipid metabolic changes in an early divergent fungus govern the establishment of a mutualistic symbiosis with endobacteria.</title>
        <authorList>
            <person name="Lastovetsky O.A."/>
            <person name="Gaspar M.L."/>
            <person name="Mondo S.J."/>
            <person name="LaButti K.M."/>
            <person name="Sandor L."/>
            <person name="Grigoriev I.V."/>
            <person name="Henry S.A."/>
            <person name="Pawlowska T.E."/>
        </authorList>
    </citation>
    <scope>NUCLEOTIDE SEQUENCE [LARGE SCALE GENOMIC DNA]</scope>
    <source>
        <strain evidence="1">ATCC 52814</strain>
    </source>
</reference>
<protein>
    <submittedName>
        <fullName evidence="1">Uncharacterized protein</fullName>
    </submittedName>
</protein>
<organism evidence="1">
    <name type="scientific">Rhizopus microsporus var. microsporus</name>
    <dbReference type="NCBI Taxonomy" id="86635"/>
    <lineage>
        <taxon>Eukaryota</taxon>
        <taxon>Fungi</taxon>
        <taxon>Fungi incertae sedis</taxon>
        <taxon>Mucoromycota</taxon>
        <taxon>Mucoromycotina</taxon>
        <taxon>Mucoromycetes</taxon>
        <taxon>Mucorales</taxon>
        <taxon>Mucorineae</taxon>
        <taxon>Rhizopodaceae</taxon>
        <taxon>Rhizopus</taxon>
    </lineage>
</organism>
<dbReference type="EMBL" id="KV922131">
    <property type="protein sequence ID" value="ORE01472.1"/>
    <property type="molecule type" value="Genomic_DNA"/>
</dbReference>
<accession>A0A1X0QNY7</accession>
<proteinExistence type="predicted"/>
<gene>
    <name evidence="1" type="ORF">BCV72DRAFT_217229</name>
</gene>